<comment type="subcellular location">
    <subcellularLocation>
        <location evidence="2">Endomembrane system</location>
    </subcellularLocation>
    <subcellularLocation>
        <location evidence="1">Membrane</location>
        <topology evidence="1">Single-pass membrane protein</topology>
    </subcellularLocation>
</comment>
<dbReference type="SUPFAM" id="SSF57424">
    <property type="entry name" value="LDL receptor-like module"/>
    <property type="match status" value="2"/>
</dbReference>
<name>A0A7R9KBB3_9ACAR</name>
<dbReference type="InterPro" id="IPR023415">
    <property type="entry name" value="LDLR_class-A_CS"/>
</dbReference>
<dbReference type="CDD" id="cd00112">
    <property type="entry name" value="LDLa"/>
    <property type="match status" value="2"/>
</dbReference>
<feature type="disulfide bond" evidence="10">
    <location>
        <begin position="49"/>
        <end position="61"/>
    </location>
</feature>
<dbReference type="PROSITE" id="PS01209">
    <property type="entry name" value="LDLRA_1"/>
    <property type="match status" value="2"/>
</dbReference>
<dbReference type="AlphaFoldDB" id="A0A7R9KBB3"/>
<dbReference type="OrthoDB" id="9978656at2759"/>
<evidence type="ECO:0000256" key="7">
    <source>
        <dbReference type="ARBA" id="ARBA00023136"/>
    </source>
</evidence>
<evidence type="ECO:0000256" key="9">
    <source>
        <dbReference type="ARBA" id="ARBA00023180"/>
    </source>
</evidence>
<accession>A0A7R9KBB3</accession>
<dbReference type="GO" id="GO:0016192">
    <property type="term" value="P:vesicle-mediated transport"/>
    <property type="evidence" value="ECO:0007669"/>
    <property type="project" value="UniProtKB-ARBA"/>
</dbReference>
<dbReference type="GO" id="GO:0012505">
    <property type="term" value="C:endomembrane system"/>
    <property type="evidence" value="ECO:0007669"/>
    <property type="project" value="UniProtKB-SubCell"/>
</dbReference>
<keyword evidence="3" id="KW-0812">Transmembrane</keyword>
<feature type="disulfide bond" evidence="10">
    <location>
        <begin position="4"/>
        <end position="16"/>
    </location>
</feature>
<dbReference type="Pfam" id="PF00057">
    <property type="entry name" value="Ldl_recept_a"/>
    <property type="match status" value="2"/>
</dbReference>
<keyword evidence="5" id="KW-0677">Repeat</keyword>
<evidence type="ECO:0000256" key="1">
    <source>
        <dbReference type="ARBA" id="ARBA00004167"/>
    </source>
</evidence>
<feature type="disulfide bond" evidence="10">
    <location>
        <begin position="11"/>
        <end position="29"/>
    </location>
</feature>
<dbReference type="EMBL" id="CAJPIZ010000063">
    <property type="protein sequence ID" value="CAG2100263.1"/>
    <property type="molecule type" value="Genomic_DNA"/>
</dbReference>
<evidence type="ECO:0000256" key="2">
    <source>
        <dbReference type="ARBA" id="ARBA00004308"/>
    </source>
</evidence>
<keyword evidence="6" id="KW-1133">Transmembrane helix</keyword>
<evidence type="ECO:0000256" key="11">
    <source>
        <dbReference type="SAM" id="MobiDB-lite"/>
    </source>
</evidence>
<evidence type="ECO:0000256" key="4">
    <source>
        <dbReference type="ARBA" id="ARBA00022729"/>
    </source>
</evidence>
<dbReference type="PRINTS" id="PR00261">
    <property type="entry name" value="LDLRECEPTOR"/>
</dbReference>
<evidence type="ECO:0000256" key="5">
    <source>
        <dbReference type="ARBA" id="ARBA00022737"/>
    </source>
</evidence>
<evidence type="ECO:0000256" key="10">
    <source>
        <dbReference type="PROSITE-ProRule" id="PRU00124"/>
    </source>
</evidence>
<dbReference type="PROSITE" id="PS50068">
    <property type="entry name" value="LDLRA_2"/>
    <property type="match status" value="2"/>
</dbReference>
<evidence type="ECO:0000256" key="3">
    <source>
        <dbReference type="ARBA" id="ARBA00022692"/>
    </source>
</evidence>
<keyword evidence="8 10" id="KW-1015">Disulfide bond</keyword>
<dbReference type="EMBL" id="OC854638">
    <property type="protein sequence ID" value="CAD7619833.1"/>
    <property type="molecule type" value="Genomic_DNA"/>
</dbReference>
<sequence length="111" mass="11968">MDLCTENQFTCNSGQCIPIESFCDSHKHCGDGSDEPDGCNASINTSAGCKAQEYQCKNSRCLASRTSVCDGIDNCGDNSDEIDCKPQQQSAFNRTTTPQMTASRRVGSAIR</sequence>
<organism evidence="12">
    <name type="scientific">Medioppia subpectinata</name>
    <dbReference type="NCBI Taxonomy" id="1979941"/>
    <lineage>
        <taxon>Eukaryota</taxon>
        <taxon>Metazoa</taxon>
        <taxon>Ecdysozoa</taxon>
        <taxon>Arthropoda</taxon>
        <taxon>Chelicerata</taxon>
        <taxon>Arachnida</taxon>
        <taxon>Acari</taxon>
        <taxon>Acariformes</taxon>
        <taxon>Sarcoptiformes</taxon>
        <taxon>Oribatida</taxon>
        <taxon>Brachypylina</taxon>
        <taxon>Oppioidea</taxon>
        <taxon>Oppiidae</taxon>
        <taxon>Medioppia</taxon>
    </lineage>
</organism>
<dbReference type="InterPro" id="IPR036055">
    <property type="entry name" value="LDL_receptor-like_sf"/>
</dbReference>
<dbReference type="Proteomes" id="UP000759131">
    <property type="component" value="Unassembled WGS sequence"/>
</dbReference>
<feature type="disulfide bond" evidence="10">
    <location>
        <begin position="69"/>
        <end position="84"/>
    </location>
</feature>
<keyword evidence="9" id="KW-0325">Glycoprotein</keyword>
<dbReference type="PANTHER" id="PTHR24270">
    <property type="entry name" value="LOW-DENSITY LIPOPROTEIN RECEPTOR-RELATED"/>
    <property type="match status" value="1"/>
</dbReference>
<keyword evidence="13" id="KW-1185">Reference proteome</keyword>
<keyword evidence="7" id="KW-0472">Membrane</keyword>
<feature type="region of interest" description="Disordered" evidence="11">
    <location>
        <begin position="89"/>
        <end position="111"/>
    </location>
</feature>
<dbReference type="InterPro" id="IPR002172">
    <property type="entry name" value="LDrepeatLR_classA_rpt"/>
</dbReference>
<reference evidence="12" key="1">
    <citation type="submission" date="2020-11" db="EMBL/GenBank/DDBJ databases">
        <authorList>
            <person name="Tran Van P."/>
        </authorList>
    </citation>
    <scope>NUCLEOTIDE SEQUENCE</scope>
</reference>
<dbReference type="SMART" id="SM00192">
    <property type="entry name" value="LDLa"/>
    <property type="match status" value="2"/>
</dbReference>
<feature type="compositionally biased region" description="Polar residues" evidence="11">
    <location>
        <begin position="89"/>
        <end position="102"/>
    </location>
</feature>
<evidence type="ECO:0000313" key="13">
    <source>
        <dbReference type="Proteomes" id="UP000759131"/>
    </source>
</evidence>
<dbReference type="FunFam" id="4.10.400.10:FF:000034">
    <property type="entry name" value="Low-density lipoprotein receptor-related protein 2"/>
    <property type="match status" value="1"/>
</dbReference>
<comment type="caution">
    <text evidence="10">Lacks conserved residue(s) required for the propagation of feature annotation.</text>
</comment>
<gene>
    <name evidence="12" type="ORF">OSB1V03_LOCUS331</name>
</gene>
<dbReference type="InterPro" id="IPR050685">
    <property type="entry name" value="LDLR"/>
</dbReference>
<dbReference type="GO" id="GO:0005886">
    <property type="term" value="C:plasma membrane"/>
    <property type="evidence" value="ECO:0007669"/>
    <property type="project" value="TreeGrafter"/>
</dbReference>
<dbReference type="Gene3D" id="4.10.400.10">
    <property type="entry name" value="Low-density Lipoprotein Receptor"/>
    <property type="match status" value="2"/>
</dbReference>
<evidence type="ECO:0000256" key="6">
    <source>
        <dbReference type="ARBA" id="ARBA00022989"/>
    </source>
</evidence>
<keyword evidence="4" id="KW-0732">Signal</keyword>
<evidence type="ECO:0000256" key="8">
    <source>
        <dbReference type="ARBA" id="ARBA00023157"/>
    </source>
</evidence>
<evidence type="ECO:0000313" key="12">
    <source>
        <dbReference type="EMBL" id="CAD7619833.1"/>
    </source>
</evidence>
<protein>
    <submittedName>
        <fullName evidence="12">Uncharacterized protein</fullName>
    </submittedName>
</protein>
<proteinExistence type="predicted"/>